<evidence type="ECO:0000256" key="1">
    <source>
        <dbReference type="ARBA" id="ARBA00001526"/>
    </source>
</evidence>
<dbReference type="PANTHER" id="PTHR30627">
    <property type="entry name" value="PEPTIDOGLYCAN D,D-TRANSPEPTIDASE"/>
    <property type="match status" value="1"/>
</dbReference>
<dbReference type="GO" id="GO:0005886">
    <property type="term" value="C:plasma membrane"/>
    <property type="evidence" value="ECO:0007669"/>
    <property type="project" value="TreeGrafter"/>
</dbReference>
<evidence type="ECO:0000256" key="2">
    <source>
        <dbReference type="ARBA" id="ARBA00007898"/>
    </source>
</evidence>
<evidence type="ECO:0000313" key="10">
    <source>
        <dbReference type="Proteomes" id="UP000027821"/>
    </source>
</evidence>
<feature type="chain" id="PRO_5001698116" description="beta-lactamase" evidence="7">
    <location>
        <begin position="20"/>
        <end position="277"/>
    </location>
</feature>
<evidence type="ECO:0000313" key="9">
    <source>
        <dbReference type="EMBL" id="KEO71942.1"/>
    </source>
</evidence>
<dbReference type="STRING" id="1048983.EL17_20720"/>
<dbReference type="eggNOG" id="COG2602">
    <property type="taxonomic scope" value="Bacteria"/>
</dbReference>
<dbReference type="GO" id="GO:0008658">
    <property type="term" value="F:penicillin binding"/>
    <property type="evidence" value="ECO:0007669"/>
    <property type="project" value="InterPro"/>
</dbReference>
<keyword evidence="4 7" id="KW-0732">Signal</keyword>
<dbReference type="Proteomes" id="UP000027821">
    <property type="component" value="Unassembled WGS sequence"/>
</dbReference>
<dbReference type="GO" id="GO:0008800">
    <property type="term" value="F:beta-lactamase activity"/>
    <property type="evidence" value="ECO:0007669"/>
    <property type="project" value="UniProtKB-EC"/>
</dbReference>
<feature type="domain" description="Penicillin-binding protein transpeptidase" evidence="8">
    <location>
        <begin position="71"/>
        <end position="251"/>
    </location>
</feature>
<evidence type="ECO:0000259" key="8">
    <source>
        <dbReference type="Pfam" id="PF00905"/>
    </source>
</evidence>
<dbReference type="GO" id="GO:0046677">
    <property type="term" value="P:response to antibiotic"/>
    <property type="evidence" value="ECO:0007669"/>
    <property type="project" value="UniProtKB-KW"/>
</dbReference>
<name>A0A074LDR7_9BACT</name>
<dbReference type="AlphaFoldDB" id="A0A074LDR7"/>
<proteinExistence type="inferred from homology"/>
<comment type="similarity">
    <text evidence="2">Belongs to the class-D beta-lactamase family.</text>
</comment>
<gene>
    <name evidence="9" type="ORF">EL17_20720</name>
</gene>
<evidence type="ECO:0000256" key="3">
    <source>
        <dbReference type="ARBA" id="ARBA00012865"/>
    </source>
</evidence>
<keyword evidence="10" id="KW-1185">Reference proteome</keyword>
<accession>A0A074LDR7</accession>
<comment type="catalytic activity">
    <reaction evidence="1">
        <text>a beta-lactam + H2O = a substituted beta-amino acid</text>
        <dbReference type="Rhea" id="RHEA:20401"/>
        <dbReference type="ChEBI" id="CHEBI:15377"/>
        <dbReference type="ChEBI" id="CHEBI:35627"/>
        <dbReference type="ChEBI" id="CHEBI:140347"/>
        <dbReference type="EC" id="3.5.2.6"/>
    </reaction>
</comment>
<dbReference type="EMBL" id="JMIH01000034">
    <property type="protein sequence ID" value="KEO71942.1"/>
    <property type="molecule type" value="Genomic_DNA"/>
</dbReference>
<dbReference type="PANTHER" id="PTHR30627:SF6">
    <property type="entry name" value="BETA-LACTAMASE YBXI-RELATED"/>
    <property type="match status" value="1"/>
</dbReference>
<keyword evidence="6" id="KW-0046">Antibiotic resistance</keyword>
<dbReference type="SUPFAM" id="SSF56601">
    <property type="entry name" value="beta-lactamase/transpeptidase-like"/>
    <property type="match status" value="1"/>
</dbReference>
<dbReference type="Pfam" id="PF00905">
    <property type="entry name" value="Transpeptidase"/>
    <property type="match status" value="1"/>
</dbReference>
<dbReference type="GO" id="GO:0071555">
    <property type="term" value="P:cell wall organization"/>
    <property type="evidence" value="ECO:0007669"/>
    <property type="project" value="TreeGrafter"/>
</dbReference>
<evidence type="ECO:0000256" key="5">
    <source>
        <dbReference type="ARBA" id="ARBA00022801"/>
    </source>
</evidence>
<sequence length="277" mass="31911">MKAFLLFYLLSMSLNGAIAQQIDKITQPTFMAHSQKYFESCGVEGSLVIYDMGNSEWLVSDTVNIYVPTLPASTFKIANLLIALAEKVIDDEEEVIHYKGGIDTSRYGYRPGTYRDMTVSEAFEASAVWVFLDLANKIKKDTYTQYLDKIQYGNGIVDDEEIDFWNYGKLLISPVDQCKFIAKLYNYNLPFSKSDIAIVKDVMLTEIGKNYRIHGKTGWTTEKEMNIGWWVGYVETKNNVYIFATRIMQDKNNLSKDFGRCRILITERIFEDLRLLD</sequence>
<dbReference type="InterPro" id="IPR012338">
    <property type="entry name" value="Beta-lactam/transpept-like"/>
</dbReference>
<protein>
    <recommendedName>
        <fullName evidence="3">beta-lactamase</fullName>
        <ecNumber evidence="3">3.5.2.6</ecNumber>
    </recommendedName>
</protein>
<dbReference type="EC" id="3.5.2.6" evidence="3"/>
<comment type="caution">
    <text evidence="9">The sequence shown here is derived from an EMBL/GenBank/DDBJ whole genome shotgun (WGS) entry which is preliminary data.</text>
</comment>
<dbReference type="RefSeq" id="WP_035079114.1">
    <property type="nucleotide sequence ID" value="NZ_JMIH01000034.1"/>
</dbReference>
<evidence type="ECO:0000256" key="6">
    <source>
        <dbReference type="ARBA" id="ARBA00023251"/>
    </source>
</evidence>
<evidence type="ECO:0000256" key="4">
    <source>
        <dbReference type="ARBA" id="ARBA00022729"/>
    </source>
</evidence>
<feature type="signal peptide" evidence="7">
    <location>
        <begin position="1"/>
        <end position="19"/>
    </location>
</feature>
<dbReference type="InterPro" id="IPR001460">
    <property type="entry name" value="PCN-bd_Tpept"/>
</dbReference>
<dbReference type="Gene3D" id="3.40.710.10">
    <property type="entry name" value="DD-peptidase/beta-lactamase superfamily"/>
    <property type="match status" value="1"/>
</dbReference>
<evidence type="ECO:0000256" key="7">
    <source>
        <dbReference type="SAM" id="SignalP"/>
    </source>
</evidence>
<reference evidence="9 10" key="1">
    <citation type="submission" date="2014-04" db="EMBL/GenBank/DDBJ databases">
        <title>Characterization and application of a salt tolerant electro-active bacterium.</title>
        <authorList>
            <person name="Yang L."/>
            <person name="Wei S."/>
            <person name="Tay Q.X.M."/>
        </authorList>
    </citation>
    <scope>NUCLEOTIDE SEQUENCE [LARGE SCALE GENOMIC DNA]</scope>
    <source>
        <strain evidence="9 10">LY1</strain>
    </source>
</reference>
<dbReference type="InterPro" id="IPR050515">
    <property type="entry name" value="Beta-lactam/transpept"/>
</dbReference>
<keyword evidence="5" id="KW-0378">Hydrolase</keyword>
<organism evidence="9 10">
    <name type="scientific">Anditalea andensis</name>
    <dbReference type="NCBI Taxonomy" id="1048983"/>
    <lineage>
        <taxon>Bacteria</taxon>
        <taxon>Pseudomonadati</taxon>
        <taxon>Bacteroidota</taxon>
        <taxon>Cytophagia</taxon>
        <taxon>Cytophagales</taxon>
        <taxon>Cytophagaceae</taxon>
        <taxon>Anditalea</taxon>
    </lineage>
</organism>